<comment type="caution">
    <text evidence="3">The sequence shown here is derived from an EMBL/GenBank/DDBJ whole genome shotgun (WGS) entry which is preliminary data.</text>
</comment>
<dbReference type="Gene3D" id="3.30.70.270">
    <property type="match status" value="2"/>
</dbReference>
<evidence type="ECO:0000313" key="4">
    <source>
        <dbReference type="Proteomes" id="UP001627154"/>
    </source>
</evidence>
<name>A0ABD2WN27_9HYME</name>
<dbReference type="GO" id="GO:0003964">
    <property type="term" value="F:RNA-directed DNA polymerase activity"/>
    <property type="evidence" value="ECO:0007669"/>
    <property type="project" value="UniProtKB-EC"/>
</dbReference>
<protein>
    <recommendedName>
        <fullName evidence="1">RNA-directed DNA polymerase</fullName>
        <ecNumber evidence="1">2.7.7.49</ecNumber>
    </recommendedName>
</protein>
<dbReference type="InterPro" id="IPR051320">
    <property type="entry name" value="Viral_Replic_Matur_Polypro"/>
</dbReference>
<dbReference type="Gene3D" id="3.10.10.10">
    <property type="entry name" value="HIV Type 1 Reverse Transcriptase, subunit A, domain 1"/>
    <property type="match status" value="1"/>
</dbReference>
<dbReference type="EMBL" id="JBJJXI010000092">
    <property type="protein sequence ID" value="KAL3394561.1"/>
    <property type="molecule type" value="Genomic_DNA"/>
</dbReference>
<dbReference type="PANTHER" id="PTHR33064:SF37">
    <property type="entry name" value="RIBONUCLEASE H"/>
    <property type="match status" value="1"/>
</dbReference>
<evidence type="ECO:0000313" key="3">
    <source>
        <dbReference type="EMBL" id="KAL3394561.1"/>
    </source>
</evidence>
<evidence type="ECO:0000259" key="2">
    <source>
        <dbReference type="PROSITE" id="PS50878"/>
    </source>
</evidence>
<dbReference type="EC" id="2.7.7.49" evidence="1"/>
<dbReference type="CDD" id="cd01647">
    <property type="entry name" value="RT_LTR"/>
    <property type="match status" value="1"/>
</dbReference>
<dbReference type="InterPro" id="IPR021109">
    <property type="entry name" value="Peptidase_aspartic_dom_sf"/>
</dbReference>
<feature type="domain" description="Reverse transcriptase" evidence="2">
    <location>
        <begin position="273"/>
        <end position="458"/>
    </location>
</feature>
<reference evidence="3 4" key="1">
    <citation type="journal article" date="2024" name="bioRxiv">
        <title>A reference genome for Trichogramma kaykai: A tiny desert-dwelling parasitoid wasp with competing sex-ratio distorters.</title>
        <authorList>
            <person name="Culotta J."/>
            <person name="Lindsey A.R."/>
        </authorList>
    </citation>
    <scope>NUCLEOTIDE SEQUENCE [LARGE SCALE GENOMIC DNA]</scope>
    <source>
        <strain evidence="3 4">KSX58</strain>
    </source>
</reference>
<dbReference type="PROSITE" id="PS50878">
    <property type="entry name" value="RT_POL"/>
    <property type="match status" value="1"/>
</dbReference>
<dbReference type="Proteomes" id="UP001627154">
    <property type="component" value="Unassembled WGS sequence"/>
</dbReference>
<dbReference type="InterPro" id="IPR000477">
    <property type="entry name" value="RT_dom"/>
</dbReference>
<dbReference type="Pfam" id="PF17919">
    <property type="entry name" value="RT_RNaseH_2"/>
    <property type="match status" value="1"/>
</dbReference>
<dbReference type="Pfam" id="PF00078">
    <property type="entry name" value="RVT_1"/>
    <property type="match status" value="1"/>
</dbReference>
<dbReference type="PANTHER" id="PTHR33064">
    <property type="entry name" value="POL PROTEIN"/>
    <property type="match status" value="1"/>
</dbReference>
<dbReference type="Gene3D" id="2.40.70.10">
    <property type="entry name" value="Acid Proteases"/>
    <property type="match status" value="1"/>
</dbReference>
<sequence length="592" mass="66636">MIEWTEDSFSRSPKAANTTVINRIQGITVGACITLGSVKVNLQGLECFLHIVPSSVPMEADGLLGWDIINKYKGVIDAAEQKLMLDNKVIPFFNKDIIDLPPRMRKTEFDNFVGQNRDGWIFAECLNTTEEFLSIPIPWVELIPCETVCAHENTDAGEDSNKLQDSFIFSLATDNAAESAPSEPQSTLSLEGRKKKIFDLMDTEGCSEEELAAIKELIEHNPYVFGLDGEPFPISNIIKCSITTTSEKPFTPKHYRYPPKIKDQMQKEIDKLLKGDIIVKSTTPWLSPLWIVPKKTVDQSGNKKWRFVADFRQLNEMTEGYCHPIPLTVDILERLASANYISCIDLRSGFHQIAMDEDSAYKTGFAGPDGVYQYKRMGMGLKCAPGIFSRAMSPALVGLQGTELEIYLDDVMVHGETLEEHNGRFKRMIDRFAKANTSIEPSKCQMLKKEAKVLGHIVGNGEIKPDPTKIEAMRDYPAPTNPKKVKQFLGLTGYYRRFIKGYATIARPLQKLLRKTEKFVWDEEQQKAFKDLVDRLCDYPVLKTPNFSKPFILTADASDYAIGAILGQGEVGKDHACAYASRCLKSAELRYY</sequence>
<accession>A0ABD2WN27</accession>
<dbReference type="InterPro" id="IPR041577">
    <property type="entry name" value="RT_RNaseH_2"/>
</dbReference>
<keyword evidence="4" id="KW-1185">Reference proteome</keyword>
<dbReference type="InterPro" id="IPR043502">
    <property type="entry name" value="DNA/RNA_pol_sf"/>
</dbReference>
<gene>
    <name evidence="3" type="ORF">TKK_011551</name>
</gene>
<dbReference type="AlphaFoldDB" id="A0ABD2WN27"/>
<dbReference type="FunFam" id="3.30.70.270:FF:000020">
    <property type="entry name" value="Transposon Tf2-6 polyprotein-like Protein"/>
    <property type="match status" value="1"/>
</dbReference>
<organism evidence="3 4">
    <name type="scientific">Trichogramma kaykai</name>
    <dbReference type="NCBI Taxonomy" id="54128"/>
    <lineage>
        <taxon>Eukaryota</taxon>
        <taxon>Metazoa</taxon>
        <taxon>Ecdysozoa</taxon>
        <taxon>Arthropoda</taxon>
        <taxon>Hexapoda</taxon>
        <taxon>Insecta</taxon>
        <taxon>Pterygota</taxon>
        <taxon>Neoptera</taxon>
        <taxon>Endopterygota</taxon>
        <taxon>Hymenoptera</taxon>
        <taxon>Apocrita</taxon>
        <taxon>Proctotrupomorpha</taxon>
        <taxon>Chalcidoidea</taxon>
        <taxon>Trichogrammatidae</taxon>
        <taxon>Trichogramma</taxon>
    </lineage>
</organism>
<proteinExistence type="predicted"/>
<dbReference type="InterPro" id="IPR043128">
    <property type="entry name" value="Rev_trsase/Diguanyl_cyclase"/>
</dbReference>
<evidence type="ECO:0000256" key="1">
    <source>
        <dbReference type="ARBA" id="ARBA00012493"/>
    </source>
</evidence>
<dbReference type="SUPFAM" id="SSF56672">
    <property type="entry name" value="DNA/RNA polymerases"/>
    <property type="match status" value="1"/>
</dbReference>